<name>A0A0F3GRM8_9BACT</name>
<dbReference type="PROSITE" id="PS50126">
    <property type="entry name" value="S1"/>
    <property type="match status" value="1"/>
</dbReference>
<dbReference type="SUPFAM" id="SSF50249">
    <property type="entry name" value="Nucleic acid-binding proteins"/>
    <property type="match status" value="1"/>
</dbReference>
<evidence type="ECO:0000313" key="2">
    <source>
        <dbReference type="EMBL" id="KJU84422.1"/>
    </source>
</evidence>
<dbReference type="InterPro" id="IPR012340">
    <property type="entry name" value="NA-bd_OB-fold"/>
</dbReference>
<dbReference type="AlphaFoldDB" id="A0A0F3GRM8"/>
<feature type="domain" description="S1 motif" evidence="1">
    <location>
        <begin position="116"/>
        <end position="185"/>
    </location>
</feature>
<dbReference type="SMART" id="SM00316">
    <property type="entry name" value="S1"/>
    <property type="match status" value="1"/>
</dbReference>
<reference evidence="2 3" key="1">
    <citation type="submission" date="2015-02" db="EMBL/GenBank/DDBJ databases">
        <title>Single-cell genomics of uncultivated deep-branching MTB reveals a conserved set of magnetosome genes.</title>
        <authorList>
            <person name="Kolinko S."/>
            <person name="Richter M."/>
            <person name="Glockner F.O."/>
            <person name="Brachmann A."/>
            <person name="Schuler D."/>
        </authorList>
    </citation>
    <scope>NUCLEOTIDE SEQUENCE [LARGE SCALE GENOMIC DNA]</scope>
    <source>
        <strain evidence="2">TM-1</strain>
    </source>
</reference>
<dbReference type="Proteomes" id="UP000033423">
    <property type="component" value="Unassembled WGS sequence"/>
</dbReference>
<comment type="caution">
    <text evidence="2">The sequence shown here is derived from an EMBL/GenBank/DDBJ whole genome shotgun (WGS) entry which is preliminary data.</text>
</comment>
<dbReference type="Pfam" id="PF17674">
    <property type="entry name" value="HHH_9"/>
    <property type="match status" value="1"/>
</dbReference>
<dbReference type="InterPro" id="IPR003029">
    <property type="entry name" value="S1_domain"/>
</dbReference>
<dbReference type="InterPro" id="IPR010994">
    <property type="entry name" value="RuvA_2-like"/>
</dbReference>
<gene>
    <name evidence="2" type="ORF">MBAV_003387</name>
</gene>
<sequence length="189" mass="21072">MKKVSKLGPKAFEQAAGFLRIREAENPLDSSAVHPESYKIVYAIADDLKCSVSDLVHNANISKLVDIRKYVTDTVGVPTLTDILDELAKPGRDPRQQFEAIRFLDDVKTLEDVKPGMKLPGIITNITAFGVFVDIGVHQDGLVHISQLADRFVKNPTDVVKVHQKVSVTVLEVDVKRRRISLSMKKQKE</sequence>
<dbReference type="InterPro" id="IPR050437">
    <property type="entry name" value="Ribos_protein_bS1-like"/>
</dbReference>
<evidence type="ECO:0000313" key="3">
    <source>
        <dbReference type="Proteomes" id="UP000033423"/>
    </source>
</evidence>
<dbReference type="CDD" id="cd05685">
    <property type="entry name" value="S1_Tex"/>
    <property type="match status" value="1"/>
</dbReference>
<dbReference type="GO" id="GO:0003729">
    <property type="term" value="F:mRNA binding"/>
    <property type="evidence" value="ECO:0007669"/>
    <property type="project" value="UniProtKB-ARBA"/>
</dbReference>
<dbReference type="Pfam" id="PF00575">
    <property type="entry name" value="S1"/>
    <property type="match status" value="1"/>
</dbReference>
<dbReference type="Gene3D" id="2.40.50.140">
    <property type="entry name" value="Nucleic acid-binding proteins"/>
    <property type="match status" value="1"/>
</dbReference>
<dbReference type="PANTHER" id="PTHR10724">
    <property type="entry name" value="30S RIBOSOMAL PROTEIN S1"/>
    <property type="match status" value="1"/>
</dbReference>
<proteinExistence type="predicted"/>
<dbReference type="FunFam" id="2.40.50.140:FF:000051">
    <property type="entry name" value="RNA-binding transcriptional accessory protein"/>
    <property type="match status" value="1"/>
</dbReference>
<dbReference type="InterPro" id="IPR041692">
    <property type="entry name" value="HHH_9"/>
</dbReference>
<dbReference type="GO" id="GO:0003735">
    <property type="term" value="F:structural constituent of ribosome"/>
    <property type="evidence" value="ECO:0007669"/>
    <property type="project" value="TreeGrafter"/>
</dbReference>
<organism evidence="2 3">
    <name type="scientific">Candidatus Magnetobacterium bavaricum</name>
    <dbReference type="NCBI Taxonomy" id="29290"/>
    <lineage>
        <taxon>Bacteria</taxon>
        <taxon>Pseudomonadati</taxon>
        <taxon>Nitrospirota</taxon>
        <taxon>Thermodesulfovibrionia</taxon>
        <taxon>Thermodesulfovibrionales</taxon>
        <taxon>Candidatus Magnetobacteriaceae</taxon>
        <taxon>Candidatus Magnetobacterium</taxon>
    </lineage>
</organism>
<dbReference type="InterPro" id="IPR044146">
    <property type="entry name" value="S1_Tex"/>
</dbReference>
<dbReference type="GO" id="GO:0006412">
    <property type="term" value="P:translation"/>
    <property type="evidence" value="ECO:0007669"/>
    <property type="project" value="TreeGrafter"/>
</dbReference>
<dbReference type="Gene3D" id="1.10.150.310">
    <property type="entry name" value="Tex RuvX-like domain-like"/>
    <property type="match status" value="1"/>
</dbReference>
<dbReference type="PANTHER" id="PTHR10724:SF10">
    <property type="entry name" value="S1 RNA-BINDING DOMAIN-CONTAINING PROTEIN 1"/>
    <property type="match status" value="1"/>
</dbReference>
<keyword evidence="3" id="KW-1185">Reference proteome</keyword>
<dbReference type="GO" id="GO:0005737">
    <property type="term" value="C:cytoplasm"/>
    <property type="evidence" value="ECO:0007669"/>
    <property type="project" value="UniProtKB-ARBA"/>
</dbReference>
<evidence type="ECO:0000259" key="1">
    <source>
        <dbReference type="PROSITE" id="PS50126"/>
    </source>
</evidence>
<protein>
    <submittedName>
        <fullName evidence="2">Tex-like protein</fullName>
    </submittedName>
</protein>
<dbReference type="EMBL" id="LACI01001461">
    <property type="protein sequence ID" value="KJU84422.1"/>
    <property type="molecule type" value="Genomic_DNA"/>
</dbReference>
<accession>A0A0F3GRM8</accession>
<dbReference type="PATRIC" id="fig|29290.4.peg.4493"/>
<dbReference type="SUPFAM" id="SSF47781">
    <property type="entry name" value="RuvA domain 2-like"/>
    <property type="match status" value="1"/>
</dbReference>